<evidence type="ECO:0000313" key="1">
    <source>
        <dbReference type="EMBL" id="RDB17763.1"/>
    </source>
</evidence>
<gene>
    <name evidence="1" type="ORF">Hypma_001116</name>
</gene>
<dbReference type="AlphaFoldDB" id="A0A369JDH1"/>
<name>A0A369JDH1_HYPMA</name>
<dbReference type="InParanoid" id="A0A369JDH1"/>
<reference evidence="1" key="1">
    <citation type="submission" date="2018-04" db="EMBL/GenBank/DDBJ databases">
        <title>Whole genome sequencing of Hypsizygus marmoreus.</title>
        <authorList>
            <person name="Choi I.-G."/>
            <person name="Min B."/>
            <person name="Kim J.-G."/>
            <person name="Kim S."/>
            <person name="Oh Y.-L."/>
            <person name="Kong W.-S."/>
            <person name="Park H."/>
            <person name="Jeong J."/>
            <person name="Song E.-S."/>
        </authorList>
    </citation>
    <scope>NUCLEOTIDE SEQUENCE [LARGE SCALE GENOMIC DNA]</scope>
    <source>
        <strain evidence="1">51987-8</strain>
    </source>
</reference>
<sequence length="86" mass="9579">MATVTHSTPAQSRAGHVRTGHSKPVLVFLKTPAINVHLNACTFQVGLQAFVTESPHRGWWKDEPVDLERRGESERPWIVIAAEARP</sequence>
<keyword evidence="2" id="KW-1185">Reference proteome</keyword>
<accession>A0A369JDH1</accession>
<protein>
    <submittedName>
        <fullName evidence="1">Uncharacterized protein</fullName>
    </submittedName>
</protein>
<dbReference type="EMBL" id="LUEZ02000110">
    <property type="protein sequence ID" value="RDB17763.1"/>
    <property type="molecule type" value="Genomic_DNA"/>
</dbReference>
<proteinExistence type="predicted"/>
<dbReference type="Proteomes" id="UP000076154">
    <property type="component" value="Unassembled WGS sequence"/>
</dbReference>
<organism evidence="1 2">
    <name type="scientific">Hypsizygus marmoreus</name>
    <name type="common">White beech mushroom</name>
    <name type="synonym">Agaricus marmoreus</name>
    <dbReference type="NCBI Taxonomy" id="39966"/>
    <lineage>
        <taxon>Eukaryota</taxon>
        <taxon>Fungi</taxon>
        <taxon>Dikarya</taxon>
        <taxon>Basidiomycota</taxon>
        <taxon>Agaricomycotina</taxon>
        <taxon>Agaricomycetes</taxon>
        <taxon>Agaricomycetidae</taxon>
        <taxon>Agaricales</taxon>
        <taxon>Tricholomatineae</taxon>
        <taxon>Lyophyllaceae</taxon>
        <taxon>Hypsizygus</taxon>
    </lineage>
</organism>
<evidence type="ECO:0000313" key="2">
    <source>
        <dbReference type="Proteomes" id="UP000076154"/>
    </source>
</evidence>
<comment type="caution">
    <text evidence="1">The sequence shown here is derived from an EMBL/GenBank/DDBJ whole genome shotgun (WGS) entry which is preliminary data.</text>
</comment>